<dbReference type="Gene3D" id="3.40.50.1970">
    <property type="match status" value="1"/>
</dbReference>
<protein>
    <recommendedName>
        <fullName evidence="1">PurE domain-containing protein</fullName>
    </recommendedName>
</protein>
<comment type="caution">
    <text evidence="2">The sequence shown here is derived from an EMBL/GenBank/DDBJ whole genome shotgun (WGS) entry which is preliminary data.</text>
</comment>
<dbReference type="InterPro" id="IPR039476">
    <property type="entry name" value="P2CMN_synthase_LarB"/>
</dbReference>
<dbReference type="GO" id="GO:0006189">
    <property type="term" value="P:'de novo' IMP biosynthetic process"/>
    <property type="evidence" value="ECO:0007669"/>
    <property type="project" value="InterPro"/>
</dbReference>
<dbReference type="PANTHER" id="PTHR43064">
    <property type="entry name" value="PHOSPHORIBOSYLAMINOIMIDAZOLE CARBOXYLASE-RELATED"/>
    <property type="match status" value="1"/>
</dbReference>
<gene>
    <name evidence="2" type="ORF">LCGC14_1277640</name>
</gene>
<accession>A0A0F9LHE8</accession>
<feature type="domain" description="PurE" evidence="1">
    <location>
        <begin position="89"/>
        <end position="233"/>
    </location>
</feature>
<dbReference type="InterPro" id="IPR000031">
    <property type="entry name" value="PurE_dom"/>
</dbReference>
<sequence>MDDRIHTRFDRNRAGRIGLEEAVLAQFKSADHVAAILTEALDEGRRLLVTRLPPEVERALPAPLRRALDYDALSRTAIIGDMPAPLGAPQIALVSAGTSDAAVAAEARRTLAYSGVASVSLSDVGVAGLWRLLDHLEALRDLPVHLVFAGMDAALPSVLAGQVAGAVIAVPTSVGYGVAEGGRVALDSALASCAPGVTVVNIDNGYGAACAAMRILGAADRIATGRGQSDAMPEPSPSR</sequence>
<dbReference type="SUPFAM" id="SSF52255">
    <property type="entry name" value="N5-CAIR mutase (phosphoribosylaminoimidazole carboxylase, PurE)"/>
    <property type="match status" value="1"/>
</dbReference>
<name>A0A0F9LHE8_9ZZZZ</name>
<dbReference type="PANTHER" id="PTHR43064:SF1">
    <property type="entry name" value="SLL1489 PROTEIN"/>
    <property type="match status" value="1"/>
</dbReference>
<reference evidence="2" key="1">
    <citation type="journal article" date="2015" name="Nature">
        <title>Complex archaea that bridge the gap between prokaryotes and eukaryotes.</title>
        <authorList>
            <person name="Spang A."/>
            <person name="Saw J.H."/>
            <person name="Jorgensen S.L."/>
            <person name="Zaremba-Niedzwiedzka K."/>
            <person name="Martijn J."/>
            <person name="Lind A.E."/>
            <person name="van Eijk R."/>
            <person name="Schleper C."/>
            <person name="Guy L."/>
            <person name="Ettema T.J."/>
        </authorList>
    </citation>
    <scope>NUCLEOTIDE SEQUENCE</scope>
</reference>
<dbReference type="Pfam" id="PF00731">
    <property type="entry name" value="AIRC"/>
    <property type="match status" value="1"/>
</dbReference>
<dbReference type="SMART" id="SM01001">
    <property type="entry name" value="AIRC"/>
    <property type="match status" value="1"/>
</dbReference>
<evidence type="ECO:0000313" key="2">
    <source>
        <dbReference type="EMBL" id="KKM86576.1"/>
    </source>
</evidence>
<evidence type="ECO:0000259" key="1">
    <source>
        <dbReference type="SMART" id="SM01001"/>
    </source>
</evidence>
<proteinExistence type="predicted"/>
<organism evidence="2">
    <name type="scientific">marine sediment metagenome</name>
    <dbReference type="NCBI Taxonomy" id="412755"/>
    <lineage>
        <taxon>unclassified sequences</taxon>
        <taxon>metagenomes</taxon>
        <taxon>ecological metagenomes</taxon>
    </lineage>
</organism>
<dbReference type="AlphaFoldDB" id="A0A0F9LHE8"/>
<dbReference type="GO" id="GO:0016787">
    <property type="term" value="F:hydrolase activity"/>
    <property type="evidence" value="ECO:0007669"/>
    <property type="project" value="InterPro"/>
</dbReference>
<dbReference type="EMBL" id="LAZR01007232">
    <property type="protein sequence ID" value="KKM86576.1"/>
    <property type="molecule type" value="Genomic_DNA"/>
</dbReference>
<dbReference type="NCBIfam" id="NF033503">
    <property type="entry name" value="LarB"/>
    <property type="match status" value="1"/>
</dbReference>